<comment type="caution">
    <text evidence="7">The sequence shown here is derived from an EMBL/GenBank/DDBJ whole genome shotgun (WGS) entry which is preliminary data.</text>
</comment>
<dbReference type="SUPFAM" id="SSF103473">
    <property type="entry name" value="MFS general substrate transporter"/>
    <property type="match status" value="1"/>
</dbReference>
<comment type="subcellular location">
    <subcellularLocation>
        <location evidence="1">Membrane</location>
        <topology evidence="1">Multi-pass membrane protein</topology>
    </subcellularLocation>
</comment>
<keyword evidence="3 5" id="KW-1133">Transmembrane helix</keyword>
<organism evidence="7 8">
    <name type="scientific">Adineta steineri</name>
    <dbReference type="NCBI Taxonomy" id="433720"/>
    <lineage>
        <taxon>Eukaryota</taxon>
        <taxon>Metazoa</taxon>
        <taxon>Spiralia</taxon>
        <taxon>Gnathifera</taxon>
        <taxon>Rotifera</taxon>
        <taxon>Eurotatoria</taxon>
        <taxon>Bdelloidea</taxon>
        <taxon>Adinetida</taxon>
        <taxon>Adinetidae</taxon>
        <taxon>Adineta</taxon>
    </lineage>
</organism>
<gene>
    <name evidence="7" type="ORF">KXQ929_LOCUS29638</name>
</gene>
<evidence type="ECO:0000259" key="6">
    <source>
        <dbReference type="PROSITE" id="PS50850"/>
    </source>
</evidence>
<name>A0A819PVR5_9BILA</name>
<dbReference type="EMBL" id="CAJOBB010003099">
    <property type="protein sequence ID" value="CAF4020347.1"/>
    <property type="molecule type" value="Genomic_DNA"/>
</dbReference>
<evidence type="ECO:0000256" key="1">
    <source>
        <dbReference type="ARBA" id="ARBA00004141"/>
    </source>
</evidence>
<evidence type="ECO:0000256" key="3">
    <source>
        <dbReference type="ARBA" id="ARBA00022989"/>
    </source>
</evidence>
<dbReference type="Pfam" id="PF07690">
    <property type="entry name" value="MFS_1"/>
    <property type="match status" value="1"/>
</dbReference>
<dbReference type="GO" id="GO:0005886">
    <property type="term" value="C:plasma membrane"/>
    <property type="evidence" value="ECO:0007669"/>
    <property type="project" value="TreeGrafter"/>
</dbReference>
<keyword evidence="4 5" id="KW-0472">Membrane</keyword>
<dbReference type="InterPro" id="IPR036465">
    <property type="entry name" value="vWFA_dom_sf"/>
</dbReference>
<dbReference type="PANTHER" id="PTHR23502:SF158">
    <property type="entry name" value="MULTIDRUG TRANSPORTER, PUTATIVE (AFU_ORTHOLOGUE AFUA_3G01890)-RELATED"/>
    <property type="match status" value="1"/>
</dbReference>
<dbReference type="InterPro" id="IPR020846">
    <property type="entry name" value="MFS_dom"/>
</dbReference>
<feature type="domain" description="Major facilitator superfamily (MFS) profile" evidence="6">
    <location>
        <begin position="73"/>
        <end position="484"/>
    </location>
</feature>
<dbReference type="Gene3D" id="3.40.50.410">
    <property type="entry name" value="von Willebrand factor, type A domain"/>
    <property type="match status" value="1"/>
</dbReference>
<evidence type="ECO:0000256" key="4">
    <source>
        <dbReference type="ARBA" id="ARBA00023136"/>
    </source>
</evidence>
<feature type="transmembrane region" description="Helical" evidence="5">
    <location>
        <begin position="164"/>
        <end position="186"/>
    </location>
</feature>
<dbReference type="GO" id="GO:0022857">
    <property type="term" value="F:transmembrane transporter activity"/>
    <property type="evidence" value="ECO:0007669"/>
    <property type="project" value="InterPro"/>
</dbReference>
<feature type="transmembrane region" description="Helical" evidence="5">
    <location>
        <begin position="365"/>
        <end position="386"/>
    </location>
</feature>
<feature type="transmembrane region" description="Helical" evidence="5">
    <location>
        <begin position="139"/>
        <end position="158"/>
    </location>
</feature>
<dbReference type="InterPro" id="IPR011701">
    <property type="entry name" value="MFS"/>
</dbReference>
<feature type="transmembrane region" description="Helical" evidence="5">
    <location>
        <begin position="198"/>
        <end position="219"/>
    </location>
</feature>
<dbReference type="AlphaFoldDB" id="A0A819PVR5"/>
<feature type="transmembrane region" description="Helical" evidence="5">
    <location>
        <begin position="303"/>
        <end position="320"/>
    </location>
</feature>
<feature type="transmembrane region" description="Helical" evidence="5">
    <location>
        <begin position="71"/>
        <end position="93"/>
    </location>
</feature>
<reference evidence="7" key="1">
    <citation type="submission" date="2021-02" db="EMBL/GenBank/DDBJ databases">
        <authorList>
            <person name="Nowell W R."/>
        </authorList>
    </citation>
    <scope>NUCLEOTIDE SEQUENCE</scope>
</reference>
<accession>A0A819PVR5</accession>
<keyword evidence="2 5" id="KW-0812">Transmembrane</keyword>
<dbReference type="FunFam" id="1.20.1250.20:FF:000011">
    <property type="entry name" value="MFS multidrug transporter, putative"/>
    <property type="match status" value="1"/>
</dbReference>
<evidence type="ECO:0000313" key="8">
    <source>
        <dbReference type="Proteomes" id="UP000663868"/>
    </source>
</evidence>
<protein>
    <recommendedName>
        <fullName evidence="6">Major facilitator superfamily (MFS) profile domain-containing protein</fullName>
    </recommendedName>
</protein>
<evidence type="ECO:0000256" key="2">
    <source>
        <dbReference type="ARBA" id="ARBA00022692"/>
    </source>
</evidence>
<feature type="transmembrane region" description="Helical" evidence="5">
    <location>
        <begin position="460"/>
        <end position="480"/>
    </location>
</feature>
<dbReference type="CDD" id="cd17323">
    <property type="entry name" value="MFS_Tpo1_MDR_like"/>
    <property type="match status" value="1"/>
</dbReference>
<dbReference type="PROSITE" id="PS50850">
    <property type="entry name" value="MFS"/>
    <property type="match status" value="1"/>
</dbReference>
<dbReference type="PANTHER" id="PTHR23502">
    <property type="entry name" value="MAJOR FACILITATOR SUPERFAMILY"/>
    <property type="match status" value="1"/>
</dbReference>
<dbReference type="SUPFAM" id="SSF53300">
    <property type="entry name" value="vWA-like"/>
    <property type="match status" value="1"/>
</dbReference>
<evidence type="ECO:0000313" key="7">
    <source>
        <dbReference type="EMBL" id="CAF4020347.1"/>
    </source>
</evidence>
<feature type="transmembrane region" description="Helical" evidence="5">
    <location>
        <begin position="392"/>
        <end position="416"/>
    </location>
</feature>
<evidence type="ECO:0000256" key="5">
    <source>
        <dbReference type="SAM" id="Phobius"/>
    </source>
</evidence>
<proteinExistence type="predicted"/>
<feature type="transmembrane region" description="Helical" evidence="5">
    <location>
        <begin position="108"/>
        <end position="127"/>
    </location>
</feature>
<feature type="transmembrane region" description="Helical" evidence="5">
    <location>
        <begin position="423"/>
        <end position="448"/>
    </location>
</feature>
<feature type="transmembrane region" description="Helical" evidence="5">
    <location>
        <begin position="326"/>
        <end position="344"/>
    </location>
</feature>
<dbReference type="Gene3D" id="1.20.1250.20">
    <property type="entry name" value="MFS general substrate transporter like domains"/>
    <property type="match status" value="1"/>
</dbReference>
<sequence length="817" mass="92588">MLNDLLKNGSNNEFENDIIVSWFPWKVKQLGIQTLLQEKYKGDGNENSPFIIDWLNYDPENPKKWMNFYKWFLTLIVSSATFVITFISSAYIGPFKELKEEFHASDELIILGLSLSTLSFAITPLFWAPFSEIFGRRLLFIITYGGLVVFIGGTIASQNIWTLIILRFFAGSFAASSMANSGGVIADLFEGSERGIPLSIFVGSTFLGIIIGPIVGGFVGETIGWRWVEGLMTISSGIIWIIICLFLSETYSPIILRKRAKKLRNVTGKIYCSKFEEKSEIKFVELFKNSLSRPWILLFREPIVFLLSTYTAIIFGILHIEGIGELPFIGVLIGIILATIYTILDNIRYNYTTNKYNPQCPLPETRLPPAIVGSICLPIGLFWFAWTNSPSIHWIVSVIASVPFGFGMTSIFVGVFNYLIDTYTVYTASAFAANMIIRYIFGSVFLLFTNQMYEKLGIHWATSIPAFLTLIRLPFPFIFYKYGTGMSASEINELNQSGDILLQRQISSDDAIICEISRKYKILPEMANHLRGLRDYEIVIVCDDSGSMKTEVDDTERTRWDELREFVKIVLDIGVRYDSNGVDIYFLNREKLLGVKEPRTVEQAFREPPSGLTPMVPVLKKIFQSELARRGRDKKLLVFVATDGLSTDEHEKENPEELERLMQEERNAKTTHISFLLCTDDPSCVERMKKWDQIMQNVDVTNDYETEKKRILEHSGANYPFSHGEYVVKALVGAIDRSIDGVGEDMGGVQHPHNVTRTVSGGLYDRIGLFVLNNDDIYLDNGLANYQIDKWITNSTNSTVVTYFSGGRCYGSFININ</sequence>
<dbReference type="Proteomes" id="UP000663868">
    <property type="component" value="Unassembled WGS sequence"/>
</dbReference>
<dbReference type="InterPro" id="IPR036259">
    <property type="entry name" value="MFS_trans_sf"/>
</dbReference>
<feature type="transmembrane region" description="Helical" evidence="5">
    <location>
        <begin position="231"/>
        <end position="256"/>
    </location>
</feature>